<keyword evidence="3" id="KW-1185">Reference proteome</keyword>
<dbReference type="Proteomes" id="UP000487268">
    <property type="component" value="Unassembled WGS sequence"/>
</dbReference>
<evidence type="ECO:0000313" key="2">
    <source>
        <dbReference type="EMBL" id="MQY05860.1"/>
    </source>
</evidence>
<dbReference type="RefSeq" id="WP_153534163.1">
    <property type="nucleotide sequence ID" value="NZ_WEGH01000002.1"/>
</dbReference>
<feature type="compositionally biased region" description="Pro residues" evidence="1">
    <location>
        <begin position="293"/>
        <end position="303"/>
    </location>
</feature>
<organism evidence="2 3">
    <name type="scientific">Actinomadura macrotermitis</name>
    <dbReference type="NCBI Taxonomy" id="2585200"/>
    <lineage>
        <taxon>Bacteria</taxon>
        <taxon>Bacillati</taxon>
        <taxon>Actinomycetota</taxon>
        <taxon>Actinomycetes</taxon>
        <taxon>Streptosporangiales</taxon>
        <taxon>Thermomonosporaceae</taxon>
        <taxon>Actinomadura</taxon>
    </lineage>
</organism>
<evidence type="ECO:0000256" key="1">
    <source>
        <dbReference type="SAM" id="MobiDB-lite"/>
    </source>
</evidence>
<dbReference type="AlphaFoldDB" id="A0A7K0BXE7"/>
<protein>
    <recommendedName>
        <fullName evidence="4">SPFH domain / Band 7 family protein</fullName>
    </recommendedName>
</protein>
<evidence type="ECO:0008006" key="4">
    <source>
        <dbReference type="Google" id="ProtNLM"/>
    </source>
</evidence>
<dbReference type="EMBL" id="WEGH01000002">
    <property type="protein sequence ID" value="MQY05860.1"/>
    <property type="molecule type" value="Genomic_DNA"/>
</dbReference>
<name>A0A7K0BXE7_9ACTN</name>
<dbReference type="OrthoDB" id="3629585at2"/>
<evidence type="ECO:0000313" key="3">
    <source>
        <dbReference type="Proteomes" id="UP000487268"/>
    </source>
</evidence>
<reference evidence="2 3" key="1">
    <citation type="submission" date="2019-10" db="EMBL/GenBank/DDBJ databases">
        <title>Actinomadura rubteroloni sp. nov. and Actinomadura macrotermitis sp. nov., isolated from the gut of fungus growing-termite Macrotermes natalensis.</title>
        <authorList>
            <person name="Benndorf R."/>
            <person name="Martin K."/>
            <person name="Kuefner M."/>
            <person name="De Beer W."/>
            <person name="Kaster A.-K."/>
            <person name="Vollmers J."/>
            <person name="Poulsen M."/>
            <person name="Beemelmanns C."/>
        </authorList>
    </citation>
    <scope>NUCLEOTIDE SEQUENCE [LARGE SCALE GENOMIC DNA]</scope>
    <source>
        <strain evidence="2 3">RB68</strain>
    </source>
</reference>
<proteinExistence type="predicted"/>
<accession>A0A7K0BXE7</accession>
<sequence length="374" mass="41335">MEQLTYDPILDEREISRVRVFKPLRAPRPQEAMVLEPGTGALRAFRHGEPIPGARLTDYRRMYLVDIAEHRLTLDFTLLSRDHTIAFNARADLLCQIADPAKVVERGIRDVSGALYGPLKRMLQDVSRHYDALAFHEAQQALNQEMRYFSGDSAIRLREIVIELLIDADEAAASGREFRDRAREQRLDDMRSDHRLERLRRDGVEGLIADIAETEGASAALDRIQAIEQNERNELVTAWDSLLRNSAEPLEPHQIAEAQQRLLDRYTEGSSAPFGGTRPRLRGSLAPEIGPAAAPPPLPPPVRATPVEARADTPSEETAASHGAAATPLEPPEDEPPGGAPYAAAPPPDTDGGNGADRPRTSRVRGFRTGDPER</sequence>
<gene>
    <name evidence="2" type="ORF">ACRB68_39370</name>
</gene>
<feature type="region of interest" description="Disordered" evidence="1">
    <location>
        <begin position="268"/>
        <end position="374"/>
    </location>
</feature>
<comment type="caution">
    <text evidence="2">The sequence shown here is derived from an EMBL/GenBank/DDBJ whole genome shotgun (WGS) entry which is preliminary data.</text>
</comment>